<dbReference type="InterPro" id="IPR000330">
    <property type="entry name" value="SNF2_N"/>
</dbReference>
<organism evidence="4">
    <name type="scientific">uncultured Caudovirales phage</name>
    <dbReference type="NCBI Taxonomy" id="2100421"/>
    <lineage>
        <taxon>Viruses</taxon>
        <taxon>Duplodnaviria</taxon>
        <taxon>Heunggongvirae</taxon>
        <taxon>Uroviricota</taxon>
        <taxon>Caudoviricetes</taxon>
        <taxon>Peduoviridae</taxon>
        <taxon>Maltschvirus</taxon>
        <taxon>Maltschvirus maltsch</taxon>
    </lineage>
</organism>
<dbReference type="PANTHER" id="PTHR10799">
    <property type="entry name" value="SNF2/RAD54 HELICASE FAMILY"/>
    <property type="match status" value="1"/>
</dbReference>
<dbReference type="CDD" id="cd17919">
    <property type="entry name" value="DEXHc_Snf"/>
    <property type="match status" value="1"/>
</dbReference>
<dbReference type="SUPFAM" id="SSF52540">
    <property type="entry name" value="P-loop containing nucleoside triphosphate hydrolases"/>
    <property type="match status" value="2"/>
</dbReference>
<evidence type="ECO:0000313" key="4">
    <source>
        <dbReference type="EMBL" id="CAB4154280.1"/>
    </source>
</evidence>
<evidence type="ECO:0000259" key="3">
    <source>
        <dbReference type="PROSITE" id="PS51194"/>
    </source>
</evidence>
<sequence>MFNGKLYPYQEESVDRMVDRGQMLLGLVMGAGKTVTTIACIEQLMEANEVDKCLVIVPSSLKYQWKREIERFTNSRVVVIDGAPKAREKAWRATLSAKYIIVNPETLIRDSSHCLKINFQSVVVDEATIIKSRVSKRSKIIKKIGKRVHYRFALTGQPIENRPEELFSIMEFVDPDVLGRFDLFDRTFIVRDHYGKATRYRNLKSLHESMSDCMVRKTREDIADQLPNIIYQTIPVPFDAAGASLYRTISTDLLNELQKVLNTHGAGFNLWKHYNDPASNEAQGQIMSRLTVLRMLCDNPKLVSNSAAVYANPNKPNQGSAYADAITKKGFVTPNLGSPKLDAVMDYITQVLEEDPKNKVVLFSFFKENLKIIKTSTSRITNSVLFTGDMSSGEKDEAKQQFGTDPNTRLFLSSDAGGYGVDLPMANYLISYDLPWSSGKLEQREARIIRLSSQFSHVTIATFVMQGSIEERQYEMLQQKRSINEAFVDGKHHDIRGGFDIMLGSLTSFLRESQV</sequence>
<dbReference type="Gene3D" id="3.40.50.10810">
    <property type="entry name" value="Tandem AAA-ATPase domain"/>
    <property type="match status" value="1"/>
</dbReference>
<evidence type="ECO:0000256" key="1">
    <source>
        <dbReference type="ARBA" id="ARBA00022801"/>
    </source>
</evidence>
<dbReference type="Gene3D" id="3.40.50.300">
    <property type="entry name" value="P-loop containing nucleotide triphosphate hydrolases"/>
    <property type="match status" value="1"/>
</dbReference>
<dbReference type="PROSITE" id="PS51192">
    <property type="entry name" value="HELICASE_ATP_BIND_1"/>
    <property type="match status" value="1"/>
</dbReference>
<dbReference type="EMBL" id="LR796612">
    <property type="protein sequence ID" value="CAB4154280.1"/>
    <property type="molecule type" value="Genomic_DNA"/>
</dbReference>
<keyword evidence="4" id="KW-0547">Nucleotide-binding</keyword>
<dbReference type="SMART" id="SM00487">
    <property type="entry name" value="DEXDc"/>
    <property type="match status" value="1"/>
</dbReference>
<dbReference type="SMART" id="SM00490">
    <property type="entry name" value="HELICc"/>
    <property type="match status" value="1"/>
</dbReference>
<proteinExistence type="predicted"/>
<keyword evidence="1" id="KW-0378">Hydrolase</keyword>
<dbReference type="GO" id="GO:0005524">
    <property type="term" value="F:ATP binding"/>
    <property type="evidence" value="ECO:0007669"/>
    <property type="project" value="InterPro"/>
</dbReference>
<keyword evidence="4" id="KW-0347">Helicase</keyword>
<dbReference type="InterPro" id="IPR001650">
    <property type="entry name" value="Helicase_C-like"/>
</dbReference>
<gene>
    <name evidence="4" type="ORF">UFOVP629_30</name>
</gene>
<dbReference type="GO" id="GO:0004386">
    <property type="term" value="F:helicase activity"/>
    <property type="evidence" value="ECO:0007669"/>
    <property type="project" value="UniProtKB-KW"/>
</dbReference>
<keyword evidence="4" id="KW-0067">ATP-binding</keyword>
<evidence type="ECO:0000259" key="2">
    <source>
        <dbReference type="PROSITE" id="PS51192"/>
    </source>
</evidence>
<dbReference type="GO" id="GO:0016787">
    <property type="term" value="F:hydrolase activity"/>
    <property type="evidence" value="ECO:0007669"/>
    <property type="project" value="UniProtKB-KW"/>
</dbReference>
<feature type="domain" description="Helicase C-terminal" evidence="3">
    <location>
        <begin position="343"/>
        <end position="496"/>
    </location>
</feature>
<dbReference type="Pfam" id="PF00176">
    <property type="entry name" value="SNF2-rel_dom"/>
    <property type="match status" value="1"/>
</dbReference>
<protein>
    <submittedName>
        <fullName evidence="4">HepA Superfamily II DNA/RNA helicases, SNF2 family</fullName>
    </submittedName>
</protein>
<reference evidence="4" key="1">
    <citation type="submission" date="2020-04" db="EMBL/GenBank/DDBJ databases">
        <authorList>
            <person name="Chiriac C."/>
            <person name="Salcher M."/>
            <person name="Ghai R."/>
            <person name="Kavagutti S V."/>
        </authorList>
    </citation>
    <scope>NUCLEOTIDE SEQUENCE</scope>
</reference>
<dbReference type="InterPro" id="IPR027417">
    <property type="entry name" value="P-loop_NTPase"/>
</dbReference>
<accession>A0A6J5N447</accession>
<dbReference type="InterPro" id="IPR014001">
    <property type="entry name" value="Helicase_ATP-bd"/>
</dbReference>
<dbReference type="InterPro" id="IPR049730">
    <property type="entry name" value="SNF2/RAD54-like_C"/>
</dbReference>
<feature type="domain" description="Helicase ATP-binding" evidence="2">
    <location>
        <begin position="14"/>
        <end position="176"/>
    </location>
</feature>
<dbReference type="CDD" id="cd18793">
    <property type="entry name" value="SF2_C_SNF"/>
    <property type="match status" value="1"/>
</dbReference>
<dbReference type="PROSITE" id="PS51194">
    <property type="entry name" value="HELICASE_CTER"/>
    <property type="match status" value="1"/>
</dbReference>
<dbReference type="InterPro" id="IPR038718">
    <property type="entry name" value="SNF2-like_sf"/>
</dbReference>
<dbReference type="Pfam" id="PF00271">
    <property type="entry name" value="Helicase_C"/>
    <property type="match status" value="1"/>
</dbReference>
<name>A0A6J5N447_9CAUD</name>